<evidence type="ECO:0000259" key="7">
    <source>
        <dbReference type="PROSITE" id="PS50948"/>
    </source>
</evidence>
<organism evidence="8 9">
    <name type="scientific">Mytilus coruscus</name>
    <name type="common">Sea mussel</name>
    <dbReference type="NCBI Taxonomy" id="42192"/>
    <lineage>
        <taxon>Eukaryota</taxon>
        <taxon>Metazoa</taxon>
        <taxon>Spiralia</taxon>
        <taxon>Lophotrochozoa</taxon>
        <taxon>Mollusca</taxon>
        <taxon>Bivalvia</taxon>
        <taxon>Autobranchia</taxon>
        <taxon>Pteriomorphia</taxon>
        <taxon>Mytilida</taxon>
        <taxon>Mytiloidea</taxon>
        <taxon>Mytilidae</taxon>
        <taxon>Mytilinae</taxon>
        <taxon>Mytilus</taxon>
    </lineage>
</organism>
<dbReference type="FunFam" id="3.10.250.10:FF:000011">
    <property type="entry name" value="Scavenger receptor class A member 5"/>
    <property type="match status" value="3"/>
</dbReference>
<dbReference type="CDD" id="cd00054">
    <property type="entry name" value="EGF_CA"/>
    <property type="match status" value="3"/>
</dbReference>
<evidence type="ECO:0000259" key="5">
    <source>
        <dbReference type="PROSITE" id="PS50026"/>
    </source>
</evidence>
<dbReference type="Proteomes" id="UP000507470">
    <property type="component" value="Unassembled WGS sequence"/>
</dbReference>
<accession>A0A6J8D2P4</accession>
<proteinExistence type="predicted"/>
<dbReference type="SMART" id="SM00181">
    <property type="entry name" value="EGF"/>
    <property type="match status" value="3"/>
</dbReference>
<dbReference type="PRINTS" id="PR00258">
    <property type="entry name" value="SPERACTRCPTR"/>
</dbReference>
<dbReference type="PROSITE" id="PS00420">
    <property type="entry name" value="SRCR_1"/>
    <property type="match status" value="3"/>
</dbReference>
<evidence type="ECO:0000256" key="2">
    <source>
        <dbReference type="ARBA" id="ARBA00023180"/>
    </source>
</evidence>
<reference evidence="8 9" key="1">
    <citation type="submission" date="2020-06" db="EMBL/GenBank/DDBJ databases">
        <authorList>
            <person name="Li R."/>
            <person name="Bekaert M."/>
        </authorList>
    </citation>
    <scope>NUCLEOTIDE SEQUENCE [LARGE SCALE GENOMIC DNA]</scope>
    <source>
        <strain evidence="9">wild</strain>
    </source>
</reference>
<feature type="disulfide bond" evidence="4">
    <location>
        <begin position="491"/>
        <end position="501"/>
    </location>
</feature>
<feature type="domain" description="EGF-like" evidence="5">
    <location>
        <begin position="84"/>
        <end position="117"/>
    </location>
</feature>
<sequence>MGLKMCGRHCLHHKSCTAVNYDTVSLLCELLVETSTDTNSTIQDFRNSAIHTWSLTDDSCYPNPCSGKERCVRTKKEDYYCLTISTPCDDVICQNGGTCKNRPSTFTCLCVDGYNGTFCQATPCDDVICQNGGTCKNGPSTFTCECVEGYIGTLCEVHAKVRLVDGSHSLEGRVEIYVDETWGTICDDAFGEEEARVICGMIGYSKNGSISYSSGYFGKGNGDILLDELNCIGTETNILDCQSSGLYHHDCEHKEDAGVACQVYVKVRLVDGSHSLEGRVEIYVDGTWGTICDDAFGEEEARVICGMIGYSKNGSIPYSSAYFGQGHGSIALDGLNCIGTETNILACQSNGLYNHDCEHKEDAGVACQATSCGDVICQNGGTCKNGPSTAICQCGEGYIGTLCEVYVKVRLVDGSHSLEGRVEIYVDGTWGTICDDAFGEEEARVICGMIGYSKMGKIPKTITYEVRRSIPYSSAYFGQGHGSIALDELNCIGTETNILACQSNGLYHHDCEHKEDAGVACQEN</sequence>
<evidence type="ECO:0000259" key="6">
    <source>
        <dbReference type="PROSITE" id="PS50287"/>
    </source>
</evidence>
<dbReference type="SUPFAM" id="SSF56487">
    <property type="entry name" value="SRCR-like"/>
    <property type="match status" value="3"/>
</dbReference>
<evidence type="ECO:0000256" key="4">
    <source>
        <dbReference type="PROSITE-ProRule" id="PRU00196"/>
    </source>
</evidence>
<feature type="domain" description="EGF-like" evidence="5">
    <location>
        <begin position="368"/>
        <end position="404"/>
    </location>
</feature>
<dbReference type="Pfam" id="PF00530">
    <property type="entry name" value="SRCR"/>
    <property type="match status" value="3"/>
</dbReference>
<dbReference type="EMBL" id="CACVKT020006409">
    <property type="protein sequence ID" value="CAC5401410.1"/>
    <property type="molecule type" value="Genomic_DNA"/>
</dbReference>
<name>A0A6J8D2P4_MYTCO</name>
<feature type="domain" description="SRCR" evidence="6">
    <location>
        <begin position="409"/>
        <end position="522"/>
    </location>
</feature>
<dbReference type="PANTHER" id="PTHR48071">
    <property type="entry name" value="SRCR DOMAIN-CONTAINING PROTEIN"/>
    <property type="match status" value="1"/>
</dbReference>
<feature type="disulfide bond" evidence="4">
    <location>
        <begin position="231"/>
        <end position="241"/>
    </location>
</feature>
<feature type="domain" description="Apple" evidence="7">
    <location>
        <begin position="1"/>
        <end position="49"/>
    </location>
</feature>
<dbReference type="SMART" id="SM00179">
    <property type="entry name" value="EGF_CA"/>
    <property type="match status" value="3"/>
</dbReference>
<keyword evidence="2" id="KW-0325">Glycoprotein</keyword>
<dbReference type="Pfam" id="PF00008">
    <property type="entry name" value="EGF"/>
    <property type="match status" value="3"/>
</dbReference>
<dbReference type="PROSITE" id="PS01186">
    <property type="entry name" value="EGF_2"/>
    <property type="match status" value="2"/>
</dbReference>
<feature type="domain" description="SRCR" evidence="6">
    <location>
        <begin position="267"/>
        <end position="368"/>
    </location>
</feature>
<dbReference type="PROSITE" id="PS00010">
    <property type="entry name" value="ASX_HYDROXYL"/>
    <property type="match status" value="1"/>
</dbReference>
<feature type="disulfide bond" evidence="4">
    <location>
        <begin position="337"/>
        <end position="347"/>
    </location>
</feature>
<dbReference type="PROSITE" id="PS00022">
    <property type="entry name" value="EGF_1"/>
    <property type="match status" value="2"/>
</dbReference>
<dbReference type="SMART" id="SM00202">
    <property type="entry name" value="SR"/>
    <property type="match status" value="3"/>
</dbReference>
<dbReference type="OrthoDB" id="6156774at2759"/>
<dbReference type="InterPro" id="IPR003609">
    <property type="entry name" value="Pan_app"/>
</dbReference>
<dbReference type="SUPFAM" id="SSF57196">
    <property type="entry name" value="EGF/Laminin"/>
    <property type="match status" value="3"/>
</dbReference>
<dbReference type="PROSITE" id="PS50287">
    <property type="entry name" value="SRCR_2"/>
    <property type="match status" value="3"/>
</dbReference>
<feature type="disulfide bond" evidence="3">
    <location>
        <begin position="146"/>
        <end position="155"/>
    </location>
</feature>
<evidence type="ECO:0008006" key="10">
    <source>
        <dbReference type="Google" id="ProtNLM"/>
    </source>
</evidence>
<protein>
    <recommendedName>
        <fullName evidence="10">DMBT1</fullName>
    </recommendedName>
</protein>
<feature type="disulfide bond" evidence="3">
    <location>
        <begin position="394"/>
        <end position="403"/>
    </location>
</feature>
<feature type="domain" description="EGF-like" evidence="5">
    <location>
        <begin position="120"/>
        <end position="156"/>
    </location>
</feature>
<keyword evidence="9" id="KW-1185">Reference proteome</keyword>
<dbReference type="InterPro" id="IPR001190">
    <property type="entry name" value="SRCR"/>
</dbReference>
<dbReference type="PROSITE" id="PS50026">
    <property type="entry name" value="EGF_3"/>
    <property type="match status" value="3"/>
</dbReference>
<dbReference type="InterPro" id="IPR036772">
    <property type="entry name" value="SRCR-like_dom_sf"/>
</dbReference>
<evidence type="ECO:0000313" key="8">
    <source>
        <dbReference type="EMBL" id="CAC5401410.1"/>
    </source>
</evidence>
<dbReference type="Gene3D" id="3.10.250.10">
    <property type="entry name" value="SRCR-like domain"/>
    <property type="match status" value="3"/>
</dbReference>
<dbReference type="PANTHER" id="PTHR48071:SF28">
    <property type="entry name" value="SRCR DOMAIN-CONTAINING PROTEIN"/>
    <property type="match status" value="1"/>
</dbReference>
<keyword evidence="3" id="KW-0245">EGF-like domain</keyword>
<dbReference type="Pfam" id="PF00024">
    <property type="entry name" value="PAN_1"/>
    <property type="match status" value="1"/>
</dbReference>
<evidence type="ECO:0000256" key="3">
    <source>
        <dbReference type="PROSITE-ProRule" id="PRU00076"/>
    </source>
</evidence>
<evidence type="ECO:0000313" key="9">
    <source>
        <dbReference type="Proteomes" id="UP000507470"/>
    </source>
</evidence>
<comment type="caution">
    <text evidence="4">Lacks conserved residue(s) required for the propagation of feature annotation.</text>
</comment>
<feature type="domain" description="SRCR" evidence="6">
    <location>
        <begin position="161"/>
        <end position="262"/>
    </location>
</feature>
<dbReference type="InterPro" id="IPR000742">
    <property type="entry name" value="EGF"/>
</dbReference>
<dbReference type="GO" id="GO:0016020">
    <property type="term" value="C:membrane"/>
    <property type="evidence" value="ECO:0007669"/>
    <property type="project" value="InterPro"/>
</dbReference>
<evidence type="ECO:0000256" key="1">
    <source>
        <dbReference type="ARBA" id="ARBA00023157"/>
    </source>
</evidence>
<dbReference type="Gene3D" id="2.10.25.10">
    <property type="entry name" value="Laminin"/>
    <property type="match status" value="3"/>
</dbReference>
<dbReference type="AlphaFoldDB" id="A0A6J8D2P4"/>
<keyword evidence="1 4" id="KW-1015">Disulfide bond</keyword>
<dbReference type="PROSITE" id="PS50948">
    <property type="entry name" value="PAN"/>
    <property type="match status" value="1"/>
</dbReference>
<dbReference type="InterPro" id="IPR000152">
    <property type="entry name" value="EGF-type_Asp/Asn_hydroxyl_site"/>
</dbReference>
<dbReference type="GO" id="GO:0005509">
    <property type="term" value="F:calcium ion binding"/>
    <property type="evidence" value="ECO:0007669"/>
    <property type="project" value="InterPro"/>
</dbReference>
<gene>
    <name evidence="8" type="ORF">MCOR_35493</name>
</gene>
<dbReference type="InterPro" id="IPR001881">
    <property type="entry name" value="EGF-like_Ca-bd_dom"/>
</dbReference>